<reference evidence="2 3" key="1">
    <citation type="submission" date="2017-06" db="EMBL/GenBank/DDBJ databases">
        <authorList>
            <person name="Kim H.J."/>
            <person name="Triplett B.A."/>
        </authorList>
    </citation>
    <scope>NUCLEOTIDE SEQUENCE [LARGE SCALE GENOMIC DNA]</scope>
    <source>
        <strain evidence="2 3">DSM 45207</strain>
    </source>
</reference>
<sequence length="32" mass="3381">MTYVSTEHVPDIDDSVGGWPEKSSAGGVCWIG</sequence>
<keyword evidence="3" id="KW-1185">Reference proteome</keyword>
<evidence type="ECO:0000313" key="3">
    <source>
        <dbReference type="Proteomes" id="UP000198348"/>
    </source>
</evidence>
<feature type="region of interest" description="Disordered" evidence="1">
    <location>
        <begin position="1"/>
        <end position="26"/>
    </location>
</feature>
<name>A0A238WSB1_9PSEU</name>
<organism evidence="2 3">
    <name type="scientific">Haloechinothrix alba</name>
    <dbReference type="NCBI Taxonomy" id="664784"/>
    <lineage>
        <taxon>Bacteria</taxon>
        <taxon>Bacillati</taxon>
        <taxon>Actinomycetota</taxon>
        <taxon>Actinomycetes</taxon>
        <taxon>Pseudonocardiales</taxon>
        <taxon>Pseudonocardiaceae</taxon>
        <taxon>Haloechinothrix</taxon>
    </lineage>
</organism>
<evidence type="ECO:0000313" key="2">
    <source>
        <dbReference type="EMBL" id="SNR49427.1"/>
    </source>
</evidence>
<evidence type="ECO:0000256" key="1">
    <source>
        <dbReference type="SAM" id="MobiDB-lite"/>
    </source>
</evidence>
<accession>A0A238WSB1</accession>
<proteinExistence type="predicted"/>
<gene>
    <name evidence="2" type="ORF">SAMN06265360_107162</name>
</gene>
<dbReference type="Proteomes" id="UP000198348">
    <property type="component" value="Unassembled WGS sequence"/>
</dbReference>
<dbReference type="EMBL" id="FZNW01000007">
    <property type="protein sequence ID" value="SNR49427.1"/>
    <property type="molecule type" value="Genomic_DNA"/>
</dbReference>
<protein>
    <submittedName>
        <fullName evidence="2">Uncharacterized protein</fullName>
    </submittedName>
</protein>
<dbReference type="AlphaFoldDB" id="A0A238WSB1"/>